<protein>
    <submittedName>
        <fullName evidence="2">Uncharacterized protein</fullName>
    </submittedName>
</protein>
<feature type="region of interest" description="Disordered" evidence="1">
    <location>
        <begin position="377"/>
        <end position="409"/>
    </location>
</feature>
<accession>A0A6L2NTT4</accession>
<reference evidence="2" key="1">
    <citation type="journal article" date="2019" name="Sci. Rep.">
        <title>Draft genome of Tanacetum cinerariifolium, the natural source of mosquito coil.</title>
        <authorList>
            <person name="Yamashiro T."/>
            <person name="Shiraishi A."/>
            <person name="Satake H."/>
            <person name="Nakayama K."/>
        </authorList>
    </citation>
    <scope>NUCLEOTIDE SEQUENCE</scope>
</reference>
<proteinExistence type="predicted"/>
<gene>
    <name evidence="2" type="ORF">Tci_060767</name>
</gene>
<sequence>MSTPTFAKTHNLIAFLEKHLESDGFKQIVDFLNANQIKYALTVSLTIYTSCIKQIWTIVKIKAVNDDVWLQALNDGKKVVINEASIRHDLKLNDAEGTSCLSNDVIFEELARMGVEFPTINETVVDMEESSKQGMKIADIDANAEVNLENMYNLDKAHEEIVLSIQDVDVQSKRIEDVVKEVAEEMVEVMEIAKIIVDEVNTAGGELNAANEKPAELNADMKDNIDWNKVVEQVQSRQSDDVRKYQALKRKPVSLAQARKNMMIYLKNMAGFKIVFFKGMSYEEIRPLFEEEYNKRKTRKDCGMRRGCSFTSSSSAFGQPSSSHLKDVDNDGVDEGTSRARTPFPTHFANSLTNERKTRKDCGMRRGCSFTSFSSAFGQPSSSHLKDVDNDGVDEGTSRARTPSPTHFANSLTNEISLSLSPITPLDHILDTPSPPSPQPQPQPTLMGHPIYFNTLDYHRVNYHCCFQNRNLIFSLKDEMDLMFAHIEYLLTFAIASPSPPHP</sequence>
<dbReference type="EMBL" id="BKCJ010009824">
    <property type="protein sequence ID" value="GEU88789.1"/>
    <property type="molecule type" value="Genomic_DNA"/>
</dbReference>
<name>A0A6L2NTT4_TANCI</name>
<dbReference type="AlphaFoldDB" id="A0A6L2NTT4"/>
<feature type="compositionally biased region" description="Low complexity" evidence="1">
    <location>
        <begin position="311"/>
        <end position="323"/>
    </location>
</feature>
<comment type="caution">
    <text evidence="2">The sequence shown here is derived from an EMBL/GenBank/DDBJ whole genome shotgun (WGS) entry which is preliminary data.</text>
</comment>
<organism evidence="2">
    <name type="scientific">Tanacetum cinerariifolium</name>
    <name type="common">Dalmatian daisy</name>
    <name type="synonym">Chrysanthemum cinerariifolium</name>
    <dbReference type="NCBI Taxonomy" id="118510"/>
    <lineage>
        <taxon>Eukaryota</taxon>
        <taxon>Viridiplantae</taxon>
        <taxon>Streptophyta</taxon>
        <taxon>Embryophyta</taxon>
        <taxon>Tracheophyta</taxon>
        <taxon>Spermatophyta</taxon>
        <taxon>Magnoliopsida</taxon>
        <taxon>eudicotyledons</taxon>
        <taxon>Gunneridae</taxon>
        <taxon>Pentapetalae</taxon>
        <taxon>asterids</taxon>
        <taxon>campanulids</taxon>
        <taxon>Asterales</taxon>
        <taxon>Asteraceae</taxon>
        <taxon>Asteroideae</taxon>
        <taxon>Anthemideae</taxon>
        <taxon>Anthemidinae</taxon>
        <taxon>Tanacetum</taxon>
    </lineage>
</organism>
<evidence type="ECO:0000313" key="2">
    <source>
        <dbReference type="EMBL" id="GEU88789.1"/>
    </source>
</evidence>
<feature type="region of interest" description="Disordered" evidence="1">
    <location>
        <begin position="425"/>
        <end position="444"/>
    </location>
</feature>
<feature type="region of interest" description="Disordered" evidence="1">
    <location>
        <begin position="311"/>
        <end position="352"/>
    </location>
</feature>
<feature type="compositionally biased region" description="Pro residues" evidence="1">
    <location>
        <begin position="433"/>
        <end position="443"/>
    </location>
</feature>
<feature type="compositionally biased region" description="Polar residues" evidence="1">
    <location>
        <begin position="399"/>
        <end position="409"/>
    </location>
</feature>
<evidence type="ECO:0000256" key="1">
    <source>
        <dbReference type="SAM" id="MobiDB-lite"/>
    </source>
</evidence>